<sequence length="104" mass="11319">MRGENLTVDSGDGGHGRADAALFGADAVTVRTFDTPEFNGITFHEIRARSIINRVPGASRMPFEWTVNPYRGCTHACVCFSPWPLSVREVRCPAQQAQTGPGRA</sequence>
<reference evidence="1" key="2">
    <citation type="submission" date="2020-09" db="EMBL/GenBank/DDBJ databases">
        <authorList>
            <person name="Sun Q."/>
            <person name="Ohkuma M."/>
        </authorList>
    </citation>
    <scope>NUCLEOTIDE SEQUENCE</scope>
    <source>
        <strain evidence="1">JCM 5016</strain>
    </source>
</reference>
<keyword evidence="2" id="KW-1185">Reference proteome</keyword>
<name>A0A918V3V4_9ACTN</name>
<organism evidence="1 2">
    <name type="scientific">Streptomyces echinoruber</name>
    <dbReference type="NCBI Taxonomy" id="68898"/>
    <lineage>
        <taxon>Bacteria</taxon>
        <taxon>Bacillati</taxon>
        <taxon>Actinomycetota</taxon>
        <taxon>Actinomycetes</taxon>
        <taxon>Kitasatosporales</taxon>
        <taxon>Streptomycetaceae</taxon>
        <taxon>Streptomyces</taxon>
    </lineage>
</organism>
<accession>A0A918V3V4</accession>
<dbReference type="AlphaFoldDB" id="A0A918V3V4"/>
<protein>
    <submittedName>
        <fullName evidence="1">Uncharacterized protein</fullName>
    </submittedName>
</protein>
<evidence type="ECO:0000313" key="1">
    <source>
        <dbReference type="EMBL" id="GGZ67099.1"/>
    </source>
</evidence>
<dbReference type="Proteomes" id="UP000623010">
    <property type="component" value="Unassembled WGS sequence"/>
</dbReference>
<dbReference type="EMBL" id="BMWH01000001">
    <property type="protein sequence ID" value="GGZ67099.1"/>
    <property type="molecule type" value="Genomic_DNA"/>
</dbReference>
<evidence type="ECO:0000313" key="2">
    <source>
        <dbReference type="Proteomes" id="UP000623010"/>
    </source>
</evidence>
<proteinExistence type="predicted"/>
<comment type="caution">
    <text evidence="1">The sequence shown here is derived from an EMBL/GenBank/DDBJ whole genome shotgun (WGS) entry which is preliminary data.</text>
</comment>
<gene>
    <name evidence="1" type="ORF">GCM10010389_00240</name>
</gene>
<reference evidence="1" key="1">
    <citation type="journal article" date="2014" name="Int. J. Syst. Evol. Microbiol.">
        <title>Complete genome sequence of Corynebacterium casei LMG S-19264T (=DSM 44701T), isolated from a smear-ripened cheese.</title>
        <authorList>
            <consortium name="US DOE Joint Genome Institute (JGI-PGF)"/>
            <person name="Walter F."/>
            <person name="Albersmeier A."/>
            <person name="Kalinowski J."/>
            <person name="Ruckert C."/>
        </authorList>
    </citation>
    <scope>NUCLEOTIDE SEQUENCE</scope>
    <source>
        <strain evidence="1">JCM 5016</strain>
    </source>
</reference>